<proteinExistence type="predicted"/>
<dbReference type="EMBL" id="GBRH01247236">
    <property type="protein sequence ID" value="JAD50659.1"/>
    <property type="molecule type" value="Transcribed_RNA"/>
</dbReference>
<protein>
    <submittedName>
        <fullName evidence="2">Uncharacterized protein</fullName>
    </submittedName>
</protein>
<feature type="compositionally biased region" description="Polar residues" evidence="1">
    <location>
        <begin position="19"/>
        <end position="33"/>
    </location>
</feature>
<feature type="region of interest" description="Disordered" evidence="1">
    <location>
        <begin position="1"/>
        <end position="33"/>
    </location>
</feature>
<sequence length="33" mass="3631">MLQMTSHPSAKTYAPAKYNQESSTSHCTSSDLK</sequence>
<reference evidence="2" key="2">
    <citation type="journal article" date="2015" name="Data Brief">
        <title>Shoot transcriptome of the giant reed, Arundo donax.</title>
        <authorList>
            <person name="Barrero R.A."/>
            <person name="Guerrero F.D."/>
            <person name="Moolhuijzen P."/>
            <person name="Goolsby J.A."/>
            <person name="Tidwell J."/>
            <person name="Bellgard S.E."/>
            <person name="Bellgard M.I."/>
        </authorList>
    </citation>
    <scope>NUCLEOTIDE SEQUENCE</scope>
    <source>
        <tissue evidence="2">Shoot tissue taken approximately 20 cm above the soil surface</tissue>
    </source>
</reference>
<reference evidence="2" key="1">
    <citation type="submission" date="2014-09" db="EMBL/GenBank/DDBJ databases">
        <authorList>
            <person name="Magalhaes I.L.F."/>
            <person name="Oliveira U."/>
            <person name="Santos F.R."/>
            <person name="Vidigal T.H.D.A."/>
            <person name="Brescovit A.D."/>
            <person name="Santos A.J."/>
        </authorList>
    </citation>
    <scope>NUCLEOTIDE SEQUENCE</scope>
    <source>
        <tissue evidence="2">Shoot tissue taken approximately 20 cm above the soil surface</tissue>
    </source>
</reference>
<dbReference type="AlphaFoldDB" id="A0A0A9AG71"/>
<accession>A0A0A9AG71</accession>
<evidence type="ECO:0000256" key="1">
    <source>
        <dbReference type="SAM" id="MobiDB-lite"/>
    </source>
</evidence>
<evidence type="ECO:0000313" key="2">
    <source>
        <dbReference type="EMBL" id="JAD50659.1"/>
    </source>
</evidence>
<organism evidence="2">
    <name type="scientific">Arundo donax</name>
    <name type="common">Giant reed</name>
    <name type="synonym">Donax arundinaceus</name>
    <dbReference type="NCBI Taxonomy" id="35708"/>
    <lineage>
        <taxon>Eukaryota</taxon>
        <taxon>Viridiplantae</taxon>
        <taxon>Streptophyta</taxon>
        <taxon>Embryophyta</taxon>
        <taxon>Tracheophyta</taxon>
        <taxon>Spermatophyta</taxon>
        <taxon>Magnoliopsida</taxon>
        <taxon>Liliopsida</taxon>
        <taxon>Poales</taxon>
        <taxon>Poaceae</taxon>
        <taxon>PACMAD clade</taxon>
        <taxon>Arundinoideae</taxon>
        <taxon>Arundineae</taxon>
        <taxon>Arundo</taxon>
    </lineage>
</organism>
<name>A0A0A9AG71_ARUDO</name>